<organism evidence="2 3">
    <name type="scientific">Kerstersia gyiorum</name>
    <dbReference type="NCBI Taxonomy" id="206506"/>
    <lineage>
        <taxon>Bacteria</taxon>
        <taxon>Pseudomonadati</taxon>
        <taxon>Pseudomonadota</taxon>
        <taxon>Betaproteobacteria</taxon>
        <taxon>Burkholderiales</taxon>
        <taxon>Alcaligenaceae</taxon>
        <taxon>Kerstersia</taxon>
    </lineage>
</organism>
<protein>
    <submittedName>
        <fullName evidence="2">Uncharacterized protein</fullName>
    </submittedName>
</protein>
<name>A0A4Q7MAM3_9BURK</name>
<accession>A0A4Q7MAM3</accession>
<evidence type="ECO:0000313" key="2">
    <source>
        <dbReference type="EMBL" id="RZS63858.1"/>
    </source>
</evidence>
<dbReference type="EMBL" id="SGWZ01000008">
    <property type="protein sequence ID" value="RZS63858.1"/>
    <property type="molecule type" value="Genomic_DNA"/>
</dbReference>
<comment type="caution">
    <text evidence="2">The sequence shown here is derived from an EMBL/GenBank/DDBJ whole genome shotgun (WGS) entry which is preliminary data.</text>
</comment>
<reference evidence="2 3" key="1">
    <citation type="submission" date="2019-02" db="EMBL/GenBank/DDBJ databases">
        <title>Genomic Encyclopedia of Type Strains, Phase IV (KMG-IV): sequencing the most valuable type-strain genomes for metagenomic binning, comparative biology and taxonomic classification.</title>
        <authorList>
            <person name="Goeker M."/>
        </authorList>
    </citation>
    <scope>NUCLEOTIDE SEQUENCE [LARGE SCALE GENOMIC DNA]</scope>
    <source>
        <strain evidence="2 3">DSM 16618</strain>
    </source>
</reference>
<proteinExistence type="predicted"/>
<dbReference type="Proteomes" id="UP000292039">
    <property type="component" value="Unassembled WGS sequence"/>
</dbReference>
<evidence type="ECO:0000313" key="3">
    <source>
        <dbReference type="Proteomes" id="UP000292039"/>
    </source>
</evidence>
<sequence>MAAPGFKAQSQNAPLPPSVRRQRGRAQVALCAKAIEAMQVQRRTRRRHSDSTSPQWAALVGLRPGLLRQVARKRAVLDAGGSLPVRHEGRFTDTPPGLDVELPRHASSMWPRVVAGALLPCCWGIDLAASERKPVKLSCEDAESVMSPFGRGGPCVLGLS</sequence>
<evidence type="ECO:0000256" key="1">
    <source>
        <dbReference type="SAM" id="MobiDB-lite"/>
    </source>
</evidence>
<feature type="region of interest" description="Disordered" evidence="1">
    <location>
        <begin position="1"/>
        <end position="23"/>
    </location>
</feature>
<dbReference type="AlphaFoldDB" id="A0A4Q7MAM3"/>
<gene>
    <name evidence="2" type="ORF">EV679_3502</name>
</gene>